<dbReference type="AlphaFoldDB" id="A0A345NP89"/>
<dbReference type="KEGG" id="orn:DV701_12620"/>
<feature type="domain" description="Transcription regulator PadR N-terminal" evidence="1">
    <location>
        <begin position="20"/>
        <end position="91"/>
    </location>
</feature>
<dbReference type="InterPro" id="IPR052509">
    <property type="entry name" value="Metal_resp_DNA-bind_regulator"/>
</dbReference>
<dbReference type="EMBL" id="CP031229">
    <property type="protein sequence ID" value="AXH96847.1"/>
    <property type="molecule type" value="Genomic_DNA"/>
</dbReference>
<dbReference type="SUPFAM" id="SSF46785">
    <property type="entry name" value="Winged helix' DNA-binding domain"/>
    <property type="match status" value="1"/>
</dbReference>
<proteinExistence type="predicted"/>
<evidence type="ECO:0000313" key="2">
    <source>
        <dbReference type="EMBL" id="AXH96847.1"/>
    </source>
</evidence>
<sequence length="109" mass="11499">MTDTSGWPAPWVRAALELAILGSLRTGPLHGYALAQSLQERGFGLLRGGSLYPMLGRLEADGHVRAAWVEGAGGPGRKDYTLTAGGRTHLTEGLAAWRGLTDELTKGGE</sequence>
<dbReference type="InterPro" id="IPR036390">
    <property type="entry name" value="WH_DNA-bd_sf"/>
</dbReference>
<dbReference type="Pfam" id="PF03551">
    <property type="entry name" value="PadR"/>
    <property type="match status" value="1"/>
</dbReference>
<dbReference type="OrthoDB" id="122286at2"/>
<dbReference type="PANTHER" id="PTHR33169">
    <property type="entry name" value="PADR-FAMILY TRANSCRIPTIONAL REGULATOR"/>
    <property type="match status" value="1"/>
</dbReference>
<keyword evidence="3" id="KW-1185">Reference proteome</keyword>
<dbReference type="Proteomes" id="UP000253790">
    <property type="component" value="Chromosome"/>
</dbReference>
<dbReference type="PANTHER" id="PTHR33169:SF14">
    <property type="entry name" value="TRANSCRIPTIONAL REGULATOR RV3488"/>
    <property type="match status" value="1"/>
</dbReference>
<dbReference type="InterPro" id="IPR005149">
    <property type="entry name" value="Tscrpt_reg_PadR_N"/>
</dbReference>
<dbReference type="RefSeq" id="WP_114928728.1">
    <property type="nucleotide sequence ID" value="NZ_CP031229.1"/>
</dbReference>
<reference evidence="2 3" key="1">
    <citation type="submission" date="2018-07" db="EMBL/GenBank/DDBJ databases">
        <title>Complete genome sequencing of Ornithinimicrobium sp. AMA3305.</title>
        <authorList>
            <person name="Bae J.-W."/>
        </authorList>
    </citation>
    <scope>NUCLEOTIDE SEQUENCE [LARGE SCALE GENOMIC DNA]</scope>
    <source>
        <strain evidence="2 3">AMA3305</strain>
    </source>
</reference>
<evidence type="ECO:0000313" key="3">
    <source>
        <dbReference type="Proteomes" id="UP000253790"/>
    </source>
</evidence>
<dbReference type="Gene3D" id="1.10.10.10">
    <property type="entry name" value="Winged helix-like DNA-binding domain superfamily/Winged helix DNA-binding domain"/>
    <property type="match status" value="1"/>
</dbReference>
<dbReference type="InterPro" id="IPR036388">
    <property type="entry name" value="WH-like_DNA-bd_sf"/>
</dbReference>
<organism evidence="2 3">
    <name type="scientific">Ornithinimicrobium avium</name>
    <dbReference type="NCBI Taxonomy" id="2283195"/>
    <lineage>
        <taxon>Bacteria</taxon>
        <taxon>Bacillati</taxon>
        <taxon>Actinomycetota</taxon>
        <taxon>Actinomycetes</taxon>
        <taxon>Micrococcales</taxon>
        <taxon>Ornithinimicrobiaceae</taxon>
        <taxon>Ornithinimicrobium</taxon>
    </lineage>
</organism>
<protein>
    <submittedName>
        <fullName evidence="2">PadR family transcriptional regulator</fullName>
    </submittedName>
</protein>
<evidence type="ECO:0000259" key="1">
    <source>
        <dbReference type="Pfam" id="PF03551"/>
    </source>
</evidence>
<gene>
    <name evidence="2" type="ORF">DV701_12620</name>
</gene>
<name>A0A345NP89_9MICO</name>
<accession>A0A345NP89</accession>